<dbReference type="InterPro" id="IPR003593">
    <property type="entry name" value="AAA+_ATPase"/>
</dbReference>
<proteinExistence type="predicted"/>
<dbReference type="Proteomes" id="UP000679352">
    <property type="component" value="Plasmid p5"/>
</dbReference>
<dbReference type="PANTHER" id="PTHR42794:SF1">
    <property type="entry name" value="HEMIN IMPORT ATP-BINDING PROTEIN HMUV"/>
    <property type="match status" value="1"/>
</dbReference>
<dbReference type="CDD" id="cd03214">
    <property type="entry name" value="ABC_Iron-Siderophores_B12_Hemin"/>
    <property type="match status" value="1"/>
</dbReference>
<dbReference type="NCBIfam" id="NF010068">
    <property type="entry name" value="PRK13548.1"/>
    <property type="match status" value="1"/>
</dbReference>
<keyword evidence="7" id="KW-0614">Plasmid</keyword>
<dbReference type="SMART" id="SM00382">
    <property type="entry name" value="AAA"/>
    <property type="match status" value="1"/>
</dbReference>
<evidence type="ECO:0000259" key="6">
    <source>
        <dbReference type="PROSITE" id="PS50893"/>
    </source>
</evidence>
<dbReference type="KEGG" id="gfu:KM031_21740"/>
<evidence type="ECO:0000313" key="7">
    <source>
        <dbReference type="EMBL" id="QWK93186.1"/>
    </source>
</evidence>
<keyword evidence="8" id="KW-1185">Reference proteome</keyword>
<evidence type="ECO:0000256" key="4">
    <source>
        <dbReference type="ARBA" id="ARBA00022967"/>
    </source>
</evidence>
<geneLocation type="plasmid" evidence="7 8">
    <name>p5</name>
</geneLocation>
<keyword evidence="1" id="KW-0813">Transport</keyword>
<comment type="function">
    <text evidence="5">Part of the ABC transporter complex HmuTUV involved in hemin import. Responsible for energy coupling to the transport system.</text>
</comment>
<feature type="domain" description="ABC transporter" evidence="6">
    <location>
        <begin position="2"/>
        <end position="237"/>
    </location>
</feature>
<dbReference type="AlphaFoldDB" id="A0A975S478"/>
<dbReference type="GO" id="GO:0016887">
    <property type="term" value="F:ATP hydrolysis activity"/>
    <property type="evidence" value="ECO:0007669"/>
    <property type="project" value="InterPro"/>
</dbReference>
<name>A0A975S478_9RHOB</name>
<accession>A0A975S478</accession>
<dbReference type="Pfam" id="PF00005">
    <property type="entry name" value="ABC_tran"/>
    <property type="match status" value="1"/>
</dbReference>
<protein>
    <submittedName>
        <fullName evidence="7">Heme ABC transporter ATP-binding protein</fullName>
    </submittedName>
</protein>
<keyword evidence="3 7" id="KW-0067">ATP-binding</keyword>
<reference evidence="7" key="1">
    <citation type="submission" date="2021-06" db="EMBL/GenBank/DDBJ databases">
        <authorList>
            <person name="Lee C.-S."/>
            <person name="Jin L."/>
        </authorList>
    </citation>
    <scope>NUCLEOTIDE SEQUENCE</scope>
    <source>
        <strain evidence="7">Con5</strain>
        <plasmid evidence="7">p5</plasmid>
    </source>
</reference>
<evidence type="ECO:0000256" key="1">
    <source>
        <dbReference type="ARBA" id="ARBA00022448"/>
    </source>
</evidence>
<evidence type="ECO:0000256" key="3">
    <source>
        <dbReference type="ARBA" id="ARBA00022840"/>
    </source>
</evidence>
<sequence length="256" mass="26657">MLEARNLHLRHGARSLIRDLEFTAAPGRITAIVGPNGAGKTTLLRALTGETDMGEVRLNGLALRGMAPARLARLRAVLPQSLALAFPFRVADLLRMGQEAGDCAAQPGLIEAALAEVGLAGFGQRIVTSLSGGEQARVHLARARAQVWQPVGPQGPRWLLLDEPVASLDIGHQVLVMRRAQAFADAGGGVVAVMHDLNLTAGFADEVVLLGHGALLGAGPPAAVLTEAALSQAYGCAMRLNTTPAQGLFVLPQMVG</sequence>
<dbReference type="RefSeq" id="WP_215506990.1">
    <property type="nucleotide sequence ID" value="NZ_CP076366.1"/>
</dbReference>
<dbReference type="EMBL" id="CP076366">
    <property type="protein sequence ID" value="QWK93186.1"/>
    <property type="molecule type" value="Genomic_DNA"/>
</dbReference>
<dbReference type="Gene3D" id="3.40.50.300">
    <property type="entry name" value="P-loop containing nucleotide triphosphate hydrolases"/>
    <property type="match status" value="1"/>
</dbReference>
<organism evidence="7 8">
    <name type="scientific">Gemmobacter fulvus</name>
    <dbReference type="NCBI Taxonomy" id="2840474"/>
    <lineage>
        <taxon>Bacteria</taxon>
        <taxon>Pseudomonadati</taxon>
        <taxon>Pseudomonadota</taxon>
        <taxon>Alphaproteobacteria</taxon>
        <taxon>Rhodobacterales</taxon>
        <taxon>Paracoccaceae</taxon>
        <taxon>Gemmobacter</taxon>
    </lineage>
</organism>
<evidence type="ECO:0000313" key="8">
    <source>
        <dbReference type="Proteomes" id="UP000679352"/>
    </source>
</evidence>
<keyword evidence="2" id="KW-0547">Nucleotide-binding</keyword>
<evidence type="ECO:0000256" key="5">
    <source>
        <dbReference type="ARBA" id="ARBA00037066"/>
    </source>
</evidence>
<dbReference type="GO" id="GO:0005524">
    <property type="term" value="F:ATP binding"/>
    <property type="evidence" value="ECO:0007669"/>
    <property type="project" value="UniProtKB-KW"/>
</dbReference>
<dbReference type="PROSITE" id="PS50893">
    <property type="entry name" value="ABC_TRANSPORTER_2"/>
    <property type="match status" value="1"/>
</dbReference>
<dbReference type="SUPFAM" id="SSF52540">
    <property type="entry name" value="P-loop containing nucleoside triphosphate hydrolases"/>
    <property type="match status" value="1"/>
</dbReference>
<keyword evidence="4" id="KW-1278">Translocase</keyword>
<evidence type="ECO:0000256" key="2">
    <source>
        <dbReference type="ARBA" id="ARBA00022741"/>
    </source>
</evidence>
<dbReference type="InterPro" id="IPR003439">
    <property type="entry name" value="ABC_transporter-like_ATP-bd"/>
</dbReference>
<gene>
    <name evidence="7" type="ORF">KM031_21740</name>
</gene>
<dbReference type="InterPro" id="IPR027417">
    <property type="entry name" value="P-loop_NTPase"/>
</dbReference>
<dbReference type="PANTHER" id="PTHR42794">
    <property type="entry name" value="HEMIN IMPORT ATP-BINDING PROTEIN HMUV"/>
    <property type="match status" value="1"/>
</dbReference>